<comment type="caution">
    <text evidence="1">The sequence shown here is derived from an EMBL/GenBank/DDBJ whole genome shotgun (WGS) entry which is preliminary data.</text>
</comment>
<dbReference type="Pfam" id="PF13489">
    <property type="entry name" value="Methyltransf_23"/>
    <property type="match status" value="1"/>
</dbReference>
<accession>A0ABT7YCE5</accession>
<keyword evidence="1" id="KW-0489">Methyltransferase</keyword>
<dbReference type="EMBL" id="JAUEPH010000003">
    <property type="protein sequence ID" value="MDN3204148.1"/>
    <property type="molecule type" value="Genomic_DNA"/>
</dbReference>
<proteinExistence type="predicted"/>
<dbReference type="SUPFAM" id="SSF53335">
    <property type="entry name" value="S-adenosyl-L-methionine-dependent methyltransferases"/>
    <property type="match status" value="1"/>
</dbReference>
<evidence type="ECO:0000313" key="1">
    <source>
        <dbReference type="EMBL" id="MDN3204148.1"/>
    </source>
</evidence>
<keyword evidence="1" id="KW-0808">Transferase</keyword>
<organism evidence="1 2">
    <name type="scientific">Algoriphagus sediminis</name>
    <dbReference type="NCBI Taxonomy" id="3057113"/>
    <lineage>
        <taxon>Bacteria</taxon>
        <taxon>Pseudomonadati</taxon>
        <taxon>Bacteroidota</taxon>
        <taxon>Cytophagia</taxon>
        <taxon>Cytophagales</taxon>
        <taxon>Cyclobacteriaceae</taxon>
        <taxon>Algoriphagus</taxon>
    </lineage>
</organism>
<evidence type="ECO:0000313" key="2">
    <source>
        <dbReference type="Proteomes" id="UP001171916"/>
    </source>
</evidence>
<keyword evidence="2" id="KW-1185">Reference proteome</keyword>
<protein>
    <submittedName>
        <fullName evidence="1">Methyltransferase domain-containing protein</fullName>
    </submittedName>
</protein>
<name>A0ABT7YCE5_9BACT</name>
<sequence>MKILFDELNSSQVGSDLEYFDFHKRRFERFENFLKSQDFQRKNELKVLEIGSHYLHTSILLSNHGFSVDAMDVSEFWKLDFVQARANKYGLNPIIENDLASLESLKEIDDKYDLVVFTEILEHITFNPVSFWKQIHRVMKTNGIIYISTPNSFALPNLIRNLKNALLLKSIGISVDDILSKVTYGHHWKEYSKKEILEYFERLSPDFEVKISTYSYKEYELKPPFFFFKILSRIGNASGFFADDLEVIVNLRSKNKWVAQPPEY</sequence>
<dbReference type="InterPro" id="IPR029063">
    <property type="entry name" value="SAM-dependent_MTases_sf"/>
</dbReference>
<gene>
    <name evidence="1" type="ORF">QVH07_08310</name>
</gene>
<dbReference type="Gene3D" id="3.40.50.150">
    <property type="entry name" value="Vaccinia Virus protein VP39"/>
    <property type="match status" value="1"/>
</dbReference>
<dbReference type="RefSeq" id="WP_289999702.1">
    <property type="nucleotide sequence ID" value="NZ_JAUEPH010000003.1"/>
</dbReference>
<reference evidence="1" key="1">
    <citation type="submission" date="2023-06" db="EMBL/GenBank/DDBJ databases">
        <title>Robiginitalea aurantiacus sp. nov. and Algoriphagus sediminis sp. nov., isolated from coastal sediment.</title>
        <authorList>
            <person name="Zhou Z.Y."/>
            <person name="An J."/>
            <person name="Jia Y.W."/>
            <person name="Du Z.J."/>
        </authorList>
    </citation>
    <scope>NUCLEOTIDE SEQUENCE</scope>
    <source>
        <strain evidence="1">C2-7</strain>
    </source>
</reference>
<dbReference type="CDD" id="cd02440">
    <property type="entry name" value="AdoMet_MTases"/>
    <property type="match status" value="1"/>
</dbReference>
<dbReference type="Proteomes" id="UP001171916">
    <property type="component" value="Unassembled WGS sequence"/>
</dbReference>
<dbReference type="GO" id="GO:0032259">
    <property type="term" value="P:methylation"/>
    <property type="evidence" value="ECO:0007669"/>
    <property type="project" value="UniProtKB-KW"/>
</dbReference>
<dbReference type="GO" id="GO:0008168">
    <property type="term" value="F:methyltransferase activity"/>
    <property type="evidence" value="ECO:0007669"/>
    <property type="project" value="UniProtKB-KW"/>
</dbReference>